<evidence type="ECO:0000256" key="2">
    <source>
        <dbReference type="ARBA" id="ARBA00005003"/>
    </source>
</evidence>
<dbReference type="GO" id="GO:0005737">
    <property type="term" value="C:cytoplasm"/>
    <property type="evidence" value="ECO:0007669"/>
    <property type="project" value="InterPro"/>
</dbReference>
<dbReference type="UniPathway" id="UPA00136">
    <property type="reaction ID" value="UER00201"/>
</dbReference>
<dbReference type="Proteomes" id="UP001652740">
    <property type="component" value="Unplaced"/>
</dbReference>
<keyword evidence="8" id="KW-0456">Lyase</keyword>
<dbReference type="GO" id="GO:0006535">
    <property type="term" value="P:cysteine biosynthetic process from serine"/>
    <property type="evidence" value="ECO:0007669"/>
    <property type="project" value="InterPro"/>
</dbReference>
<keyword evidence="5" id="KW-0663">Pyridoxal phosphate</keyword>
<dbReference type="GO" id="GO:0030170">
    <property type="term" value="F:pyridoxal phosphate binding"/>
    <property type="evidence" value="ECO:0007669"/>
    <property type="project" value="UniProtKB-ARBA"/>
</dbReference>
<keyword evidence="12" id="KW-1185">Reference proteome</keyword>
<accession>A0A6J1WX36</accession>
<dbReference type="GO" id="GO:0019343">
    <property type="term" value="P:cysteine biosynthetic process via cystathionine"/>
    <property type="evidence" value="ECO:0007669"/>
    <property type="project" value="InterPro"/>
</dbReference>
<protein>
    <recommendedName>
        <fullName evidence="9">Cystathionine beta-synthase</fullName>
        <ecNumber evidence="4">4.2.1.22</ecNumber>
    </recommendedName>
</protein>
<dbReference type="SUPFAM" id="SSF53686">
    <property type="entry name" value="Tryptophan synthase beta subunit-like PLP-dependent enzymes"/>
    <property type="match status" value="1"/>
</dbReference>
<reference evidence="13" key="1">
    <citation type="submission" date="2025-08" db="UniProtKB">
        <authorList>
            <consortium name="RefSeq"/>
        </authorList>
    </citation>
    <scope>IDENTIFICATION</scope>
    <source>
        <tissue evidence="13">Whole larvae</tissue>
    </source>
</reference>
<evidence type="ECO:0000256" key="3">
    <source>
        <dbReference type="ARBA" id="ARBA00007103"/>
    </source>
</evidence>
<evidence type="ECO:0000256" key="5">
    <source>
        <dbReference type="ARBA" id="ARBA00022898"/>
    </source>
</evidence>
<dbReference type="Pfam" id="PF00291">
    <property type="entry name" value="PALP"/>
    <property type="match status" value="1"/>
</dbReference>
<dbReference type="PANTHER" id="PTHR10314">
    <property type="entry name" value="CYSTATHIONINE BETA-SYNTHASE"/>
    <property type="match status" value="1"/>
</dbReference>
<dbReference type="FunCoup" id="A0A6J1WX36">
    <property type="interactions" value="244"/>
</dbReference>
<dbReference type="AlphaFoldDB" id="A0A6J1WX36"/>
<dbReference type="KEGG" id="gmw:113519745"/>
<keyword evidence="7" id="KW-0028">Amino-acid biosynthesis</keyword>
<dbReference type="InterPro" id="IPR046342">
    <property type="entry name" value="CBS_dom_sf"/>
</dbReference>
<evidence type="ECO:0000256" key="6">
    <source>
        <dbReference type="ARBA" id="ARBA00023122"/>
    </source>
</evidence>
<evidence type="ECO:0000256" key="10">
    <source>
        <dbReference type="ARBA" id="ARBA00047490"/>
    </source>
</evidence>
<evidence type="ECO:0000256" key="4">
    <source>
        <dbReference type="ARBA" id="ARBA00012041"/>
    </source>
</evidence>
<proteinExistence type="inferred from homology"/>
<comment type="similarity">
    <text evidence="3">Belongs to the cysteine synthase/cystathionine beta-synthase family.</text>
</comment>
<gene>
    <name evidence="13" type="primary">LOC113519745</name>
</gene>
<comment type="pathway">
    <text evidence="2">Amino-acid biosynthesis; L-cysteine biosynthesis; L-cysteine from L-homocysteine and L-serine: step 1/2.</text>
</comment>
<evidence type="ECO:0000313" key="12">
    <source>
        <dbReference type="Proteomes" id="UP001652740"/>
    </source>
</evidence>
<dbReference type="InterPro" id="IPR001216">
    <property type="entry name" value="P-phosphate_BS"/>
</dbReference>
<evidence type="ECO:0000256" key="8">
    <source>
        <dbReference type="ARBA" id="ARBA00023239"/>
    </source>
</evidence>
<dbReference type="Gene3D" id="3.10.580.10">
    <property type="entry name" value="CBS-domain"/>
    <property type="match status" value="1"/>
</dbReference>
<evidence type="ECO:0000259" key="11">
    <source>
        <dbReference type="Pfam" id="PF00291"/>
    </source>
</evidence>
<dbReference type="EC" id="4.2.1.22" evidence="4"/>
<dbReference type="Gene3D" id="3.40.50.1100">
    <property type="match status" value="2"/>
</dbReference>
<dbReference type="InterPro" id="IPR001926">
    <property type="entry name" value="TrpB-like_PALP"/>
</dbReference>
<dbReference type="InParanoid" id="A0A6J1WX36"/>
<evidence type="ECO:0000256" key="7">
    <source>
        <dbReference type="ARBA" id="ARBA00023192"/>
    </source>
</evidence>
<dbReference type="GO" id="GO:0004122">
    <property type="term" value="F:cystathionine beta-synthase activity"/>
    <property type="evidence" value="ECO:0007669"/>
    <property type="project" value="UniProtKB-EC"/>
</dbReference>
<comment type="cofactor">
    <cofactor evidence="1">
        <name>pyridoxal 5'-phosphate</name>
        <dbReference type="ChEBI" id="CHEBI:597326"/>
    </cofactor>
</comment>
<feature type="domain" description="Tryptophan synthase beta chain-like PALP" evidence="11">
    <location>
        <begin position="45"/>
        <end position="340"/>
    </location>
</feature>
<dbReference type="GeneID" id="113519745"/>
<name>A0A6J1WX36_GALME</name>
<dbReference type="RefSeq" id="XP_026760727.2">
    <property type="nucleotide sequence ID" value="XM_026904926.3"/>
</dbReference>
<dbReference type="NCBIfam" id="TIGR01137">
    <property type="entry name" value="cysta_beta"/>
    <property type="match status" value="1"/>
</dbReference>
<comment type="catalytic activity">
    <reaction evidence="10">
        <text>L-homocysteine + L-serine = L,L-cystathionine + H2O</text>
        <dbReference type="Rhea" id="RHEA:10112"/>
        <dbReference type="ChEBI" id="CHEBI:15377"/>
        <dbReference type="ChEBI" id="CHEBI:33384"/>
        <dbReference type="ChEBI" id="CHEBI:58161"/>
        <dbReference type="ChEBI" id="CHEBI:58199"/>
        <dbReference type="EC" id="4.2.1.22"/>
    </reaction>
</comment>
<organism evidence="12 13">
    <name type="scientific">Galleria mellonella</name>
    <name type="common">Greater wax moth</name>
    <dbReference type="NCBI Taxonomy" id="7137"/>
    <lineage>
        <taxon>Eukaryota</taxon>
        <taxon>Metazoa</taxon>
        <taxon>Ecdysozoa</taxon>
        <taxon>Arthropoda</taxon>
        <taxon>Hexapoda</taxon>
        <taxon>Insecta</taxon>
        <taxon>Pterygota</taxon>
        <taxon>Neoptera</taxon>
        <taxon>Endopterygota</taxon>
        <taxon>Lepidoptera</taxon>
        <taxon>Glossata</taxon>
        <taxon>Ditrysia</taxon>
        <taxon>Pyraloidea</taxon>
        <taxon>Pyralidae</taxon>
        <taxon>Galleriinae</taxon>
        <taxon>Galleria</taxon>
    </lineage>
</organism>
<dbReference type="SUPFAM" id="SSF54631">
    <property type="entry name" value="CBS-domain pair"/>
    <property type="match status" value="1"/>
</dbReference>
<dbReference type="CDD" id="cd01561">
    <property type="entry name" value="CBS_like"/>
    <property type="match status" value="1"/>
</dbReference>
<dbReference type="InterPro" id="IPR050214">
    <property type="entry name" value="Cys_Synth/Cystath_Beta-Synth"/>
</dbReference>
<evidence type="ECO:0000256" key="1">
    <source>
        <dbReference type="ARBA" id="ARBA00001933"/>
    </source>
</evidence>
<keyword evidence="7" id="KW-0198">Cysteine biosynthesis</keyword>
<keyword evidence="6" id="KW-0129">CBS domain</keyword>
<dbReference type="InterPro" id="IPR005857">
    <property type="entry name" value="Cysta_beta_synth"/>
</dbReference>
<evidence type="ECO:0000313" key="13">
    <source>
        <dbReference type="RefSeq" id="XP_026760727.2"/>
    </source>
</evidence>
<sequence length="510" mass="56333">MSTSSHMETENGSTNGVTNFFDLQRMPHIVEALDRNQKIQPDILHVIGNTPLVKLTRIPKDEGILCDIYAKCEFLNPGGSVKDRIAYRMVLDAEQRGVLIPGKSVIIEPTSGNTGIGLALAAAVKGYRCIIVLPEKMSDEKVNTLKALGAEIVRTPTEAASSDPDSNIMVARRMAKEIPNAVVLDQYNNPCNPLAHYDGTAEEILWSLDDEVDMVVIGAGTCGTISGVAHKIKERCPKCIVVGVDPYGSILAQPEELNKSDVQFYEVEGIGYDFLPRSLDRSVIDKWVKTDDHNSLQMSRRLIREEGLLCGGSSGSAMWGAIQAARSLKAGQKCVVLLPDNIRNYMTKFISDQWMEARNFKKVIRNDKVWWWEHLVTDELFQAVVSISNKSTPLEALDKLKETRAPLLTIVNDSGSIVGVFTADNARQRLANLSGSINESLDKFTVKKFYKVDLMLKPTLGQISRLLDITPYVVVVKSEATSQIRKPVGMITSNDLLIYTAAETKHLNGK</sequence>
<dbReference type="InterPro" id="IPR036052">
    <property type="entry name" value="TrpB-like_PALP_sf"/>
</dbReference>
<dbReference type="PROSITE" id="PS00901">
    <property type="entry name" value="CYS_SYNTHASE"/>
    <property type="match status" value="1"/>
</dbReference>
<evidence type="ECO:0000256" key="9">
    <source>
        <dbReference type="ARBA" id="ARBA00026192"/>
    </source>
</evidence>